<name>F5YK71_TREPZ</name>
<proteinExistence type="inferred from homology"/>
<dbReference type="GO" id="GO:0006865">
    <property type="term" value="P:amino acid transport"/>
    <property type="evidence" value="ECO:0007669"/>
    <property type="project" value="UniProtKB-KW"/>
</dbReference>
<evidence type="ECO:0000256" key="8">
    <source>
        <dbReference type="ARBA" id="ARBA00023136"/>
    </source>
</evidence>
<keyword evidence="8 9" id="KW-0472">Membrane</keyword>
<dbReference type="eggNOG" id="COG0765">
    <property type="taxonomic scope" value="Bacteria"/>
</dbReference>
<organism evidence="11 12">
    <name type="scientific">Treponema primitia (strain ATCC BAA-887 / DSM 12427 / ZAS-2)</name>
    <dbReference type="NCBI Taxonomy" id="545694"/>
    <lineage>
        <taxon>Bacteria</taxon>
        <taxon>Pseudomonadati</taxon>
        <taxon>Spirochaetota</taxon>
        <taxon>Spirochaetia</taxon>
        <taxon>Spirochaetales</taxon>
        <taxon>Treponemataceae</taxon>
        <taxon>Treponema</taxon>
    </lineage>
</organism>
<feature type="domain" description="ABC transmembrane type-1" evidence="10">
    <location>
        <begin position="21"/>
        <end position="216"/>
    </location>
</feature>
<protein>
    <submittedName>
        <fullName evidence="11">ABC-type amino acid transport system, permease component</fullName>
    </submittedName>
</protein>
<dbReference type="EMBL" id="CP001843">
    <property type="protein sequence ID" value="AEF84998.1"/>
    <property type="molecule type" value="Genomic_DNA"/>
</dbReference>
<keyword evidence="5 9" id="KW-0812">Transmembrane</keyword>
<dbReference type="InterPro" id="IPR043429">
    <property type="entry name" value="ArtM/GltK/GlnP/TcyL/YhdX-like"/>
</dbReference>
<evidence type="ECO:0000256" key="3">
    <source>
        <dbReference type="ARBA" id="ARBA00022448"/>
    </source>
</evidence>
<dbReference type="InterPro" id="IPR010065">
    <property type="entry name" value="AA_ABC_transptr_permease_3TM"/>
</dbReference>
<feature type="transmembrane region" description="Helical" evidence="9">
    <location>
        <begin position="57"/>
        <end position="78"/>
    </location>
</feature>
<gene>
    <name evidence="11" type="ordered locus">TREPR_3346</name>
</gene>
<evidence type="ECO:0000313" key="11">
    <source>
        <dbReference type="EMBL" id="AEF84998.1"/>
    </source>
</evidence>
<dbReference type="InterPro" id="IPR000515">
    <property type="entry name" value="MetI-like"/>
</dbReference>
<evidence type="ECO:0000256" key="2">
    <source>
        <dbReference type="ARBA" id="ARBA00010072"/>
    </source>
</evidence>
<dbReference type="STRING" id="545694.TREPR_3346"/>
<evidence type="ECO:0000259" key="10">
    <source>
        <dbReference type="PROSITE" id="PS50928"/>
    </source>
</evidence>
<evidence type="ECO:0000313" key="12">
    <source>
        <dbReference type="Proteomes" id="UP000009223"/>
    </source>
</evidence>
<evidence type="ECO:0000256" key="4">
    <source>
        <dbReference type="ARBA" id="ARBA00022475"/>
    </source>
</evidence>
<accession>F5YK71</accession>
<dbReference type="KEGG" id="tpi:TREPR_3346"/>
<comment type="subcellular location">
    <subcellularLocation>
        <location evidence="1">Cell inner membrane</location>
        <topology evidence="1">Multi-pass membrane protein</topology>
    </subcellularLocation>
    <subcellularLocation>
        <location evidence="9">Cell membrane</location>
        <topology evidence="9">Multi-pass membrane protein</topology>
    </subcellularLocation>
</comment>
<reference evidence="11 12" key="2">
    <citation type="journal article" date="2011" name="ISME J.">
        <title>RNA-seq reveals cooperative metabolic interactions between two termite-gut spirochete species in co-culture.</title>
        <authorList>
            <person name="Rosenthal A.Z."/>
            <person name="Matson E.G."/>
            <person name="Eldar A."/>
            <person name="Leadbetter J.R."/>
        </authorList>
    </citation>
    <scope>NUCLEOTIDE SEQUENCE [LARGE SCALE GENOMIC DNA]</scope>
    <source>
        <strain evidence="12">ATCC BAA-887 / DSM 12427 / ZAS-2</strain>
    </source>
</reference>
<feature type="transmembrane region" description="Helical" evidence="9">
    <location>
        <begin position="20"/>
        <end position="45"/>
    </location>
</feature>
<dbReference type="Pfam" id="PF00528">
    <property type="entry name" value="BPD_transp_1"/>
    <property type="match status" value="1"/>
</dbReference>
<sequence length="232" mass="25691">MKDLFDWKYVWQFMPELIKVLPMTLSIVLIGTAGGLILGAIIAIVRIEQVPVLRTLAALYVSFIRSTPIYIQMFVVYFGLPMLLLPLGIDLRHGAKIIFLYITYVMNVSGFQSEIIRSSILSVPTSQWDAATACGYTKIQTYKRIILPQSVIIAIPSFGTCMTSLLQDSALAFALGITDVISRVKSLGVLTGHPLEGYFIAGIMFITLSVLIDKGFHRLAKEIRVQNSVAET</sequence>
<feature type="transmembrane region" description="Helical" evidence="9">
    <location>
        <begin position="98"/>
        <end position="116"/>
    </location>
</feature>
<dbReference type="PROSITE" id="PS50928">
    <property type="entry name" value="ABC_TM1"/>
    <property type="match status" value="1"/>
</dbReference>
<dbReference type="PANTHER" id="PTHR30614">
    <property type="entry name" value="MEMBRANE COMPONENT OF AMINO ACID ABC TRANSPORTER"/>
    <property type="match status" value="1"/>
</dbReference>
<dbReference type="OrthoDB" id="9774451at2"/>
<keyword evidence="6" id="KW-0029">Amino-acid transport</keyword>
<evidence type="ECO:0000256" key="1">
    <source>
        <dbReference type="ARBA" id="ARBA00004429"/>
    </source>
</evidence>
<feature type="transmembrane region" description="Helical" evidence="9">
    <location>
        <begin position="151"/>
        <end position="177"/>
    </location>
</feature>
<dbReference type="CDD" id="cd06261">
    <property type="entry name" value="TM_PBP2"/>
    <property type="match status" value="1"/>
</dbReference>
<evidence type="ECO:0000256" key="7">
    <source>
        <dbReference type="ARBA" id="ARBA00022989"/>
    </source>
</evidence>
<dbReference type="InterPro" id="IPR035906">
    <property type="entry name" value="MetI-like_sf"/>
</dbReference>
<dbReference type="GO" id="GO:0043190">
    <property type="term" value="C:ATP-binding cassette (ABC) transporter complex"/>
    <property type="evidence" value="ECO:0007669"/>
    <property type="project" value="InterPro"/>
</dbReference>
<evidence type="ECO:0000256" key="6">
    <source>
        <dbReference type="ARBA" id="ARBA00022970"/>
    </source>
</evidence>
<dbReference type="HOGENOM" id="CLU_019602_1_4_12"/>
<dbReference type="Proteomes" id="UP000009223">
    <property type="component" value="Chromosome"/>
</dbReference>
<feature type="transmembrane region" description="Helical" evidence="9">
    <location>
        <begin position="197"/>
        <end position="216"/>
    </location>
</feature>
<reference evidence="12" key="1">
    <citation type="submission" date="2009-12" db="EMBL/GenBank/DDBJ databases">
        <title>Complete sequence of Treponema primitia strain ZAS-2.</title>
        <authorList>
            <person name="Tetu S.G."/>
            <person name="Matson E."/>
            <person name="Ren Q."/>
            <person name="Seshadri R."/>
            <person name="Elbourne L."/>
            <person name="Hassan K.A."/>
            <person name="Durkin A."/>
            <person name="Radune D."/>
            <person name="Mohamoud Y."/>
            <person name="Shay R."/>
            <person name="Jin S."/>
            <person name="Zhang X."/>
            <person name="Lucey K."/>
            <person name="Ballor N.R."/>
            <person name="Ottesen E."/>
            <person name="Rosenthal R."/>
            <person name="Allen A."/>
            <person name="Leadbetter J.R."/>
            <person name="Paulsen I.T."/>
        </authorList>
    </citation>
    <scope>NUCLEOTIDE SEQUENCE [LARGE SCALE GENOMIC DNA]</scope>
    <source>
        <strain evidence="12">ATCC BAA-887 / DSM 12427 / ZAS-2</strain>
    </source>
</reference>
<dbReference type="SUPFAM" id="SSF161098">
    <property type="entry name" value="MetI-like"/>
    <property type="match status" value="1"/>
</dbReference>
<comment type="similarity">
    <text evidence="2">Belongs to the binding-protein-dependent transport system permease family. HisMQ subfamily.</text>
</comment>
<dbReference type="PANTHER" id="PTHR30614:SF0">
    <property type="entry name" value="L-CYSTINE TRANSPORT SYSTEM PERMEASE PROTEIN TCYL"/>
    <property type="match status" value="1"/>
</dbReference>
<dbReference type="GO" id="GO:0022857">
    <property type="term" value="F:transmembrane transporter activity"/>
    <property type="evidence" value="ECO:0007669"/>
    <property type="project" value="InterPro"/>
</dbReference>
<evidence type="ECO:0000256" key="5">
    <source>
        <dbReference type="ARBA" id="ARBA00022692"/>
    </source>
</evidence>
<dbReference type="AlphaFoldDB" id="F5YK71"/>
<keyword evidence="4" id="KW-1003">Cell membrane</keyword>
<dbReference type="Gene3D" id="1.10.3720.10">
    <property type="entry name" value="MetI-like"/>
    <property type="match status" value="1"/>
</dbReference>
<evidence type="ECO:0000256" key="9">
    <source>
        <dbReference type="RuleBase" id="RU363032"/>
    </source>
</evidence>
<keyword evidence="12" id="KW-1185">Reference proteome</keyword>
<keyword evidence="7 9" id="KW-1133">Transmembrane helix</keyword>
<dbReference type="NCBIfam" id="TIGR01726">
    <property type="entry name" value="HEQRo_perm_3TM"/>
    <property type="match status" value="1"/>
</dbReference>
<keyword evidence="3 9" id="KW-0813">Transport</keyword>